<dbReference type="PANTHER" id="PTHR43798:SF33">
    <property type="entry name" value="HYDROLASE, PUTATIVE (AFU_ORTHOLOGUE AFUA_2G14860)-RELATED"/>
    <property type="match status" value="1"/>
</dbReference>
<organism evidence="2 3">
    <name type="scientific">Pseudomonas piscis</name>
    <dbReference type="NCBI Taxonomy" id="2614538"/>
    <lineage>
        <taxon>Bacteria</taxon>
        <taxon>Pseudomonadati</taxon>
        <taxon>Pseudomonadota</taxon>
        <taxon>Gammaproteobacteria</taxon>
        <taxon>Pseudomonadales</taxon>
        <taxon>Pseudomonadaceae</taxon>
        <taxon>Pseudomonas</taxon>
    </lineage>
</organism>
<comment type="caution">
    <text evidence="2">The sequence shown here is derived from an EMBL/GenBank/DDBJ whole genome shotgun (WGS) entry which is preliminary data.</text>
</comment>
<dbReference type="GO" id="GO:0016020">
    <property type="term" value="C:membrane"/>
    <property type="evidence" value="ECO:0007669"/>
    <property type="project" value="TreeGrafter"/>
</dbReference>
<evidence type="ECO:0000313" key="2">
    <source>
        <dbReference type="EMBL" id="MQA53899.1"/>
    </source>
</evidence>
<protein>
    <submittedName>
        <fullName evidence="2">Alpha/beta fold hydrolase</fullName>
    </submittedName>
</protein>
<dbReference type="Proteomes" id="UP000486534">
    <property type="component" value="Unassembled WGS sequence"/>
</dbReference>
<feature type="domain" description="AB hydrolase-1" evidence="1">
    <location>
        <begin position="52"/>
        <end position="154"/>
    </location>
</feature>
<proteinExistence type="predicted"/>
<dbReference type="PRINTS" id="PR00111">
    <property type="entry name" value="ABHYDROLASE"/>
</dbReference>
<dbReference type="Pfam" id="PF00561">
    <property type="entry name" value="Abhydrolase_1"/>
    <property type="match status" value="1"/>
</dbReference>
<dbReference type="InterPro" id="IPR029058">
    <property type="entry name" value="AB_hydrolase_fold"/>
</dbReference>
<reference evidence="2 3" key="1">
    <citation type="submission" date="2019-10" db="EMBL/GenBank/DDBJ databases">
        <title>Pseudomonas dajingensis sp. nov., isolated from the profound head ulcers of farmed Murray cod (Maccullochella peelii peelii).</title>
        <authorList>
            <person name="Liu Y."/>
        </authorList>
    </citation>
    <scope>NUCLEOTIDE SEQUENCE [LARGE SCALE GENOMIC DNA]</scope>
    <source>
        <strain evidence="2 3">MC042</strain>
    </source>
</reference>
<dbReference type="Gene3D" id="3.40.50.1820">
    <property type="entry name" value="alpha/beta hydrolase"/>
    <property type="match status" value="1"/>
</dbReference>
<dbReference type="SUPFAM" id="SSF53474">
    <property type="entry name" value="alpha/beta-Hydrolases"/>
    <property type="match status" value="1"/>
</dbReference>
<dbReference type="InterPro" id="IPR050266">
    <property type="entry name" value="AB_hydrolase_sf"/>
</dbReference>
<dbReference type="AlphaFoldDB" id="A0A7X1PKJ1"/>
<name>A0A7X1PKJ1_9PSED</name>
<keyword evidence="2" id="KW-0378">Hydrolase</keyword>
<dbReference type="GO" id="GO:0016787">
    <property type="term" value="F:hydrolase activity"/>
    <property type="evidence" value="ECO:0007669"/>
    <property type="project" value="UniProtKB-KW"/>
</dbReference>
<dbReference type="InterPro" id="IPR000073">
    <property type="entry name" value="AB_hydrolase_1"/>
</dbReference>
<gene>
    <name evidence="2" type="ORF">GDH07_11305</name>
</gene>
<dbReference type="EMBL" id="WHUV01000002">
    <property type="protein sequence ID" value="MQA53899.1"/>
    <property type="molecule type" value="Genomic_DNA"/>
</dbReference>
<dbReference type="RefSeq" id="WP_152897579.1">
    <property type="nucleotide sequence ID" value="NZ_WHUV01000002.1"/>
</dbReference>
<sequence>MSGVYKSPAGAAAILAQYRETLGLWPVAHSQGWIDTDLGDTFVIRSGPEDAPPVLLLHGSQSNSASWMRQVECWARDFRLYAVDLPGEAGLSAAVRPALDSDAHARWLEQVLDGLGLARASLVGVSLGGWVALDFALRRPGRVAALALLGPSGIGRQKAFLLRAAPWLLLGRWGRRRVRDMVLGPLPRQLPPAEQALVRLIEVIDRHFLPRLARIPRFSDAQLQGLAIPLLVILGGRDVLLDSLDSQRRLQRCVPRAQVRLLVDKPHYVGDQSLPVLAFLNAALEDSNGAL</sequence>
<evidence type="ECO:0000259" key="1">
    <source>
        <dbReference type="Pfam" id="PF00561"/>
    </source>
</evidence>
<accession>A0A7X1PKJ1</accession>
<dbReference type="PANTHER" id="PTHR43798">
    <property type="entry name" value="MONOACYLGLYCEROL LIPASE"/>
    <property type="match status" value="1"/>
</dbReference>
<evidence type="ECO:0000313" key="3">
    <source>
        <dbReference type="Proteomes" id="UP000486534"/>
    </source>
</evidence>